<dbReference type="EMBL" id="CM042019">
    <property type="protein sequence ID" value="KAI3823482.1"/>
    <property type="molecule type" value="Genomic_DNA"/>
</dbReference>
<gene>
    <name evidence="1" type="ORF">L1987_04920</name>
</gene>
<accession>A0ACB9JTX0</accession>
<sequence>MVCNRRLTFCGGSMSTETMEQDSNGRHMNVRAKYKQIATQWNFSRIEVTIQKLCLRLHRSFVKFQFCRFLDCILMNLLSTSLPHASTFKSPKSLIDEMTLAQLRHPDYCISGYSSRSVEEGEKCFNRLSIEGRGKFDEETLVNVNNIRKQSAMSKRSNGFCNEYIVIYNHRGR</sequence>
<keyword evidence="2" id="KW-1185">Reference proteome</keyword>
<evidence type="ECO:0000313" key="1">
    <source>
        <dbReference type="EMBL" id="KAI3823482.1"/>
    </source>
</evidence>
<organism evidence="1 2">
    <name type="scientific">Smallanthus sonchifolius</name>
    <dbReference type="NCBI Taxonomy" id="185202"/>
    <lineage>
        <taxon>Eukaryota</taxon>
        <taxon>Viridiplantae</taxon>
        <taxon>Streptophyta</taxon>
        <taxon>Embryophyta</taxon>
        <taxon>Tracheophyta</taxon>
        <taxon>Spermatophyta</taxon>
        <taxon>Magnoliopsida</taxon>
        <taxon>eudicotyledons</taxon>
        <taxon>Gunneridae</taxon>
        <taxon>Pentapetalae</taxon>
        <taxon>asterids</taxon>
        <taxon>campanulids</taxon>
        <taxon>Asterales</taxon>
        <taxon>Asteraceae</taxon>
        <taxon>Asteroideae</taxon>
        <taxon>Heliantheae alliance</taxon>
        <taxon>Millerieae</taxon>
        <taxon>Smallanthus</taxon>
    </lineage>
</organism>
<dbReference type="Proteomes" id="UP001056120">
    <property type="component" value="Linkage Group LG02"/>
</dbReference>
<name>A0ACB9JTX0_9ASTR</name>
<comment type="caution">
    <text evidence="1">The sequence shown here is derived from an EMBL/GenBank/DDBJ whole genome shotgun (WGS) entry which is preliminary data.</text>
</comment>
<reference evidence="2" key="1">
    <citation type="journal article" date="2022" name="Mol. Ecol. Resour.">
        <title>The genomes of chicory, endive, great burdock and yacon provide insights into Asteraceae palaeo-polyploidization history and plant inulin production.</title>
        <authorList>
            <person name="Fan W."/>
            <person name="Wang S."/>
            <person name="Wang H."/>
            <person name="Wang A."/>
            <person name="Jiang F."/>
            <person name="Liu H."/>
            <person name="Zhao H."/>
            <person name="Xu D."/>
            <person name="Zhang Y."/>
        </authorList>
    </citation>
    <scope>NUCLEOTIDE SEQUENCE [LARGE SCALE GENOMIC DNA]</scope>
    <source>
        <strain evidence="2">cv. Yunnan</strain>
    </source>
</reference>
<proteinExistence type="predicted"/>
<protein>
    <submittedName>
        <fullName evidence="1">Uncharacterized protein</fullName>
    </submittedName>
</protein>
<reference evidence="1 2" key="2">
    <citation type="journal article" date="2022" name="Mol. Ecol. Resour.">
        <title>The genomes of chicory, endive, great burdock and yacon provide insights into Asteraceae paleo-polyploidization history and plant inulin production.</title>
        <authorList>
            <person name="Fan W."/>
            <person name="Wang S."/>
            <person name="Wang H."/>
            <person name="Wang A."/>
            <person name="Jiang F."/>
            <person name="Liu H."/>
            <person name="Zhao H."/>
            <person name="Xu D."/>
            <person name="Zhang Y."/>
        </authorList>
    </citation>
    <scope>NUCLEOTIDE SEQUENCE [LARGE SCALE GENOMIC DNA]</scope>
    <source>
        <strain evidence="2">cv. Yunnan</strain>
        <tissue evidence="1">Leaves</tissue>
    </source>
</reference>
<evidence type="ECO:0000313" key="2">
    <source>
        <dbReference type="Proteomes" id="UP001056120"/>
    </source>
</evidence>